<accession>A0A0E9R4R0</accession>
<organism evidence="1">
    <name type="scientific">Anguilla anguilla</name>
    <name type="common">European freshwater eel</name>
    <name type="synonym">Muraena anguilla</name>
    <dbReference type="NCBI Taxonomy" id="7936"/>
    <lineage>
        <taxon>Eukaryota</taxon>
        <taxon>Metazoa</taxon>
        <taxon>Chordata</taxon>
        <taxon>Craniata</taxon>
        <taxon>Vertebrata</taxon>
        <taxon>Euteleostomi</taxon>
        <taxon>Actinopterygii</taxon>
        <taxon>Neopterygii</taxon>
        <taxon>Teleostei</taxon>
        <taxon>Anguilliformes</taxon>
        <taxon>Anguillidae</taxon>
        <taxon>Anguilla</taxon>
    </lineage>
</organism>
<protein>
    <submittedName>
        <fullName evidence="1">Uncharacterized protein</fullName>
    </submittedName>
</protein>
<name>A0A0E9R4R0_ANGAN</name>
<dbReference type="AlphaFoldDB" id="A0A0E9R4R0"/>
<dbReference type="EMBL" id="GBXM01085264">
    <property type="protein sequence ID" value="JAH23313.1"/>
    <property type="molecule type" value="Transcribed_RNA"/>
</dbReference>
<evidence type="ECO:0000313" key="1">
    <source>
        <dbReference type="EMBL" id="JAH23313.1"/>
    </source>
</evidence>
<reference evidence="1" key="2">
    <citation type="journal article" date="2015" name="Fish Shellfish Immunol.">
        <title>Early steps in the European eel (Anguilla anguilla)-Vibrio vulnificus interaction in the gills: Role of the RtxA13 toxin.</title>
        <authorList>
            <person name="Callol A."/>
            <person name="Pajuelo D."/>
            <person name="Ebbesson L."/>
            <person name="Teles M."/>
            <person name="MacKenzie S."/>
            <person name="Amaro C."/>
        </authorList>
    </citation>
    <scope>NUCLEOTIDE SEQUENCE</scope>
</reference>
<reference evidence="1" key="1">
    <citation type="submission" date="2014-11" db="EMBL/GenBank/DDBJ databases">
        <authorList>
            <person name="Amaro Gonzalez C."/>
        </authorList>
    </citation>
    <scope>NUCLEOTIDE SEQUENCE</scope>
</reference>
<sequence>MSHISMSCAFSHKLLTHELVTN</sequence>
<proteinExistence type="predicted"/>